<proteinExistence type="predicted"/>
<evidence type="ECO:0000313" key="1">
    <source>
        <dbReference type="EMBL" id="KAL3324806.1"/>
    </source>
</evidence>
<accession>A0ABD2R1I7</accession>
<dbReference type="EMBL" id="JBJKTR010000023">
    <property type="protein sequence ID" value="KAL3324806.1"/>
    <property type="molecule type" value="Genomic_DNA"/>
</dbReference>
<gene>
    <name evidence="1" type="ORF">AABB24_038752</name>
</gene>
<protein>
    <submittedName>
        <fullName evidence="1">Uncharacterized protein</fullName>
    </submittedName>
</protein>
<dbReference type="Proteomes" id="UP001627284">
    <property type="component" value="Unassembled WGS sequence"/>
</dbReference>
<dbReference type="CDD" id="cd09272">
    <property type="entry name" value="RNase_HI_RT_Ty1"/>
    <property type="match status" value="1"/>
</dbReference>
<keyword evidence="2" id="KW-1185">Reference proteome</keyword>
<dbReference type="AlphaFoldDB" id="A0ABD2R1I7"/>
<evidence type="ECO:0000313" key="2">
    <source>
        <dbReference type="Proteomes" id="UP001627284"/>
    </source>
</evidence>
<name>A0ABD2R1I7_9SOLN</name>
<organism evidence="1 2">
    <name type="scientific">Solanum stoloniferum</name>
    <dbReference type="NCBI Taxonomy" id="62892"/>
    <lineage>
        <taxon>Eukaryota</taxon>
        <taxon>Viridiplantae</taxon>
        <taxon>Streptophyta</taxon>
        <taxon>Embryophyta</taxon>
        <taxon>Tracheophyta</taxon>
        <taxon>Spermatophyta</taxon>
        <taxon>Magnoliopsida</taxon>
        <taxon>eudicotyledons</taxon>
        <taxon>Gunneridae</taxon>
        <taxon>Pentapetalae</taxon>
        <taxon>asterids</taxon>
        <taxon>lamiids</taxon>
        <taxon>Solanales</taxon>
        <taxon>Solanaceae</taxon>
        <taxon>Solanoideae</taxon>
        <taxon>Solaneae</taxon>
        <taxon>Solanum</taxon>
    </lineage>
</organism>
<reference evidence="1 2" key="1">
    <citation type="submission" date="2024-05" db="EMBL/GenBank/DDBJ databases">
        <title>De novo assembly of an allotetraploid wild potato.</title>
        <authorList>
            <person name="Hosaka A.J."/>
        </authorList>
    </citation>
    <scope>NUCLEOTIDE SEQUENCE [LARGE SCALE GENOMIC DNA]</scope>
    <source>
        <tissue evidence="1">Young leaves</tissue>
    </source>
</reference>
<sequence>MLKYLKKDPTLGLLMFSTYDYRIQAFCKSDWAAYPDSRKFVTCFIVLLGSSPISWKSKKQETISLSSAEAEYRSIRKVVGELVWLSRLFEELTIPYTGLFSVHCDSQSALQIVKNPVFHERTKHIEIDCHFVRAKFQQSLVSLHHIGTGDQLADILTKVLTGLESNILQF</sequence>
<comment type="caution">
    <text evidence="1">The sequence shown here is derived from an EMBL/GenBank/DDBJ whole genome shotgun (WGS) entry which is preliminary data.</text>
</comment>
<dbReference type="PANTHER" id="PTHR11439">
    <property type="entry name" value="GAG-POL-RELATED RETROTRANSPOSON"/>
    <property type="match status" value="1"/>
</dbReference>
<dbReference type="PANTHER" id="PTHR11439:SF469">
    <property type="entry name" value="REVERSE TRANSCRIPTASE TY1_COPIA-TYPE DOMAIN-CONTAINING PROTEIN"/>
    <property type="match status" value="1"/>
</dbReference>